<feature type="region of interest" description="Disordered" evidence="1">
    <location>
        <begin position="51"/>
        <end position="153"/>
    </location>
</feature>
<dbReference type="VEuPathDB" id="FungiDB:MELLADRAFT_113733"/>
<dbReference type="InParanoid" id="F4SAW6"/>
<evidence type="ECO:0000313" key="3">
    <source>
        <dbReference type="Proteomes" id="UP000001072"/>
    </source>
</evidence>
<feature type="compositionally biased region" description="Polar residues" evidence="1">
    <location>
        <begin position="82"/>
        <end position="91"/>
    </location>
</feature>
<gene>
    <name evidence="2" type="ORF">MELLADRAFT_113733</name>
</gene>
<evidence type="ECO:0000256" key="1">
    <source>
        <dbReference type="SAM" id="MobiDB-lite"/>
    </source>
</evidence>
<reference evidence="3" key="1">
    <citation type="journal article" date="2011" name="Proc. Natl. Acad. Sci. U.S.A.">
        <title>Obligate biotrophy features unraveled by the genomic analysis of rust fungi.</title>
        <authorList>
            <person name="Duplessis S."/>
            <person name="Cuomo C.A."/>
            <person name="Lin Y.-C."/>
            <person name="Aerts A."/>
            <person name="Tisserant E."/>
            <person name="Veneault-Fourrey C."/>
            <person name="Joly D.L."/>
            <person name="Hacquard S."/>
            <person name="Amselem J."/>
            <person name="Cantarel B.L."/>
            <person name="Chiu R."/>
            <person name="Coutinho P.M."/>
            <person name="Feau N."/>
            <person name="Field M."/>
            <person name="Frey P."/>
            <person name="Gelhaye E."/>
            <person name="Goldberg J."/>
            <person name="Grabherr M.G."/>
            <person name="Kodira C.D."/>
            <person name="Kohler A."/>
            <person name="Kuees U."/>
            <person name="Lindquist E.A."/>
            <person name="Lucas S.M."/>
            <person name="Mago R."/>
            <person name="Mauceli E."/>
            <person name="Morin E."/>
            <person name="Murat C."/>
            <person name="Pangilinan J.L."/>
            <person name="Park R."/>
            <person name="Pearson M."/>
            <person name="Quesneville H."/>
            <person name="Rouhier N."/>
            <person name="Sakthikumar S."/>
            <person name="Salamov A.A."/>
            <person name="Schmutz J."/>
            <person name="Selles B."/>
            <person name="Shapiro H."/>
            <person name="Tanguay P."/>
            <person name="Tuskan G.A."/>
            <person name="Henrissat B."/>
            <person name="Van de Peer Y."/>
            <person name="Rouze P."/>
            <person name="Ellis J.G."/>
            <person name="Dodds P.N."/>
            <person name="Schein J.E."/>
            <person name="Zhong S."/>
            <person name="Hamelin R.C."/>
            <person name="Grigoriev I.V."/>
            <person name="Szabo L.J."/>
            <person name="Martin F."/>
        </authorList>
    </citation>
    <scope>NUCLEOTIDE SEQUENCE [LARGE SCALE GENOMIC DNA]</scope>
    <source>
        <strain evidence="3">98AG31 / pathotype 3-4-7</strain>
    </source>
</reference>
<protein>
    <submittedName>
        <fullName evidence="2">Uncharacterized protein</fullName>
    </submittedName>
</protein>
<dbReference type="OrthoDB" id="10335714at2759"/>
<organism evidence="3">
    <name type="scientific">Melampsora larici-populina (strain 98AG31 / pathotype 3-4-7)</name>
    <name type="common">Poplar leaf rust fungus</name>
    <dbReference type="NCBI Taxonomy" id="747676"/>
    <lineage>
        <taxon>Eukaryota</taxon>
        <taxon>Fungi</taxon>
        <taxon>Dikarya</taxon>
        <taxon>Basidiomycota</taxon>
        <taxon>Pucciniomycotina</taxon>
        <taxon>Pucciniomycetes</taxon>
        <taxon>Pucciniales</taxon>
        <taxon>Melampsoraceae</taxon>
        <taxon>Melampsora</taxon>
    </lineage>
</organism>
<keyword evidence="3" id="KW-1185">Reference proteome</keyword>
<name>F4SAW6_MELLP</name>
<proteinExistence type="predicted"/>
<dbReference type="Proteomes" id="UP000001072">
    <property type="component" value="Unassembled WGS sequence"/>
</dbReference>
<evidence type="ECO:0000313" key="2">
    <source>
        <dbReference type="EMBL" id="EGF98213.1"/>
    </source>
</evidence>
<dbReference type="GeneID" id="18925082"/>
<dbReference type="AlphaFoldDB" id="F4SAW6"/>
<feature type="compositionally biased region" description="Low complexity" evidence="1">
    <location>
        <begin position="59"/>
        <end position="72"/>
    </location>
</feature>
<dbReference type="RefSeq" id="XP_007418554.1">
    <property type="nucleotide sequence ID" value="XM_007418492.1"/>
</dbReference>
<accession>F4SAW6</accession>
<dbReference type="HOGENOM" id="CLU_1713685_0_0_1"/>
<dbReference type="EMBL" id="GL883182">
    <property type="protein sequence ID" value="EGF98213.1"/>
    <property type="molecule type" value="Genomic_DNA"/>
</dbReference>
<sequence>MSTRKKKTAQTHRKVCCCEAFQCNVGSYVDASGNNQPGVELTREAYEAHRRVEIRNRARATLSPSTSSSRTPPQTPPRLNRDVSTSQTDITSPLARMTLNQSEEENLRTRPPHSHPLGPAQREVVSCLLHHSDEDDVEAGDLEGDSGSGNILE</sequence>
<feature type="compositionally biased region" description="Acidic residues" evidence="1">
    <location>
        <begin position="134"/>
        <end position="144"/>
    </location>
</feature>
<dbReference type="KEGG" id="mlr:MELLADRAFT_113733"/>